<proteinExistence type="predicted"/>
<dbReference type="Pfam" id="PF25597">
    <property type="entry name" value="SH3_retrovirus"/>
    <property type="match status" value="1"/>
</dbReference>
<dbReference type="PANTHER" id="PTHR11439">
    <property type="entry name" value="GAG-POL-RELATED RETROTRANSPOSON"/>
    <property type="match status" value="1"/>
</dbReference>
<organism evidence="2 3">
    <name type="scientific">Pisum sativum</name>
    <name type="common">Garden pea</name>
    <name type="synonym">Lathyrus oleraceus</name>
    <dbReference type="NCBI Taxonomy" id="3888"/>
    <lineage>
        <taxon>Eukaryota</taxon>
        <taxon>Viridiplantae</taxon>
        <taxon>Streptophyta</taxon>
        <taxon>Embryophyta</taxon>
        <taxon>Tracheophyta</taxon>
        <taxon>Spermatophyta</taxon>
        <taxon>Magnoliopsida</taxon>
        <taxon>eudicotyledons</taxon>
        <taxon>Gunneridae</taxon>
        <taxon>Pentapetalae</taxon>
        <taxon>rosids</taxon>
        <taxon>fabids</taxon>
        <taxon>Fabales</taxon>
        <taxon>Fabaceae</taxon>
        <taxon>Papilionoideae</taxon>
        <taxon>50 kb inversion clade</taxon>
        <taxon>NPAAA clade</taxon>
        <taxon>Hologalegina</taxon>
        <taxon>IRL clade</taxon>
        <taxon>Fabeae</taxon>
        <taxon>Lathyrus</taxon>
    </lineage>
</organism>
<dbReference type="SUPFAM" id="SSF56672">
    <property type="entry name" value="DNA/RNA polymerases"/>
    <property type="match status" value="1"/>
</dbReference>
<name>A0A9D5A1F8_PEA</name>
<keyword evidence="3" id="KW-1185">Reference proteome</keyword>
<dbReference type="EMBL" id="JAMSHJ010000007">
    <property type="protein sequence ID" value="KAI5390563.1"/>
    <property type="molecule type" value="Genomic_DNA"/>
</dbReference>
<feature type="domain" description="Retroviral polymerase SH3-like" evidence="1">
    <location>
        <begin position="6"/>
        <end position="67"/>
    </location>
</feature>
<protein>
    <recommendedName>
        <fullName evidence="1">Retroviral polymerase SH3-like domain-containing protein</fullName>
    </recommendedName>
</protein>
<sequence>MKIFGCLCYAHNQQHDRDKFASRSHKCIFVGYPYGKKGWKLYDLETKEYIVFRDVKFSEHEFPFAVQLDTTYFSPTIVSDIKYVANDIGLETYDASIGGGADEGVCVSGINGKKGSTHEVDGAGVVVMQEDNVEPEEQEVAIEREAIMTPEIGRGSSTQEHASAVSAGKEPKNFKEVVKDSAWRDVMCNEIQALENNETWVMEKLSPEKKALGSNWVARNHEGIYLCQQKYVLEINEETGLLGAKLADFPMEQHHKLSLVSGKPIEDPKPYRRLIGRLIYLSVTRSYLAYSVHILSQFMQQLCEEHLEAALRVVRYLKKHLGQGILLRYDMSWKTKKQPTVSRSSVEDEYRSMAVTTCELKWLKQLLGDLGVSHSKGMRLYCDSQPTLHIAQNLVFHERTKHIEADCHFVHDTVMAGIIFPLYVPTSV</sequence>
<evidence type="ECO:0000313" key="3">
    <source>
        <dbReference type="Proteomes" id="UP001058974"/>
    </source>
</evidence>
<dbReference type="InterPro" id="IPR057670">
    <property type="entry name" value="SH3_retrovirus"/>
</dbReference>
<dbReference type="AlphaFoldDB" id="A0A9D5A1F8"/>
<dbReference type="CDD" id="cd09272">
    <property type="entry name" value="RNase_HI_RT_Ty1"/>
    <property type="match status" value="1"/>
</dbReference>
<evidence type="ECO:0000259" key="1">
    <source>
        <dbReference type="Pfam" id="PF25597"/>
    </source>
</evidence>
<dbReference type="InterPro" id="IPR043502">
    <property type="entry name" value="DNA/RNA_pol_sf"/>
</dbReference>
<dbReference type="Gramene" id="Psat07G0575100-T1">
    <property type="protein sequence ID" value="KAI5390563.1"/>
    <property type="gene ID" value="KIW84_075751"/>
</dbReference>
<evidence type="ECO:0000313" key="2">
    <source>
        <dbReference type="EMBL" id="KAI5390563.1"/>
    </source>
</evidence>
<reference evidence="2 3" key="1">
    <citation type="journal article" date="2022" name="Nat. Genet.">
        <title>Improved pea reference genome and pan-genome highlight genomic features and evolutionary characteristics.</title>
        <authorList>
            <person name="Yang T."/>
            <person name="Liu R."/>
            <person name="Luo Y."/>
            <person name="Hu S."/>
            <person name="Wang D."/>
            <person name="Wang C."/>
            <person name="Pandey M.K."/>
            <person name="Ge S."/>
            <person name="Xu Q."/>
            <person name="Li N."/>
            <person name="Li G."/>
            <person name="Huang Y."/>
            <person name="Saxena R.K."/>
            <person name="Ji Y."/>
            <person name="Li M."/>
            <person name="Yan X."/>
            <person name="He Y."/>
            <person name="Liu Y."/>
            <person name="Wang X."/>
            <person name="Xiang C."/>
            <person name="Varshney R.K."/>
            <person name="Ding H."/>
            <person name="Gao S."/>
            <person name="Zong X."/>
        </authorList>
    </citation>
    <scope>NUCLEOTIDE SEQUENCE [LARGE SCALE GENOMIC DNA]</scope>
    <source>
        <strain evidence="2 3">cv. Zhongwan 6</strain>
    </source>
</reference>
<accession>A0A9D5A1F8</accession>
<comment type="caution">
    <text evidence="2">The sequence shown here is derived from an EMBL/GenBank/DDBJ whole genome shotgun (WGS) entry which is preliminary data.</text>
</comment>
<dbReference type="Proteomes" id="UP001058974">
    <property type="component" value="Chromosome 7"/>
</dbReference>
<gene>
    <name evidence="2" type="ORF">KIW84_075751</name>
</gene>
<dbReference type="PANTHER" id="PTHR11439:SF462">
    <property type="match status" value="1"/>
</dbReference>